<evidence type="ECO:0008006" key="4">
    <source>
        <dbReference type="Google" id="ProtNLM"/>
    </source>
</evidence>
<dbReference type="RefSeq" id="WP_386736830.1">
    <property type="nucleotide sequence ID" value="NZ_JBHRXI010000017.1"/>
</dbReference>
<gene>
    <name evidence="2" type="ORF">ACFORG_17540</name>
</gene>
<accession>A0ABV7TMZ4</accession>
<keyword evidence="1" id="KW-1133">Transmembrane helix</keyword>
<evidence type="ECO:0000256" key="1">
    <source>
        <dbReference type="SAM" id="Phobius"/>
    </source>
</evidence>
<proteinExistence type="predicted"/>
<evidence type="ECO:0000313" key="3">
    <source>
        <dbReference type="Proteomes" id="UP001595629"/>
    </source>
</evidence>
<sequence length="142" mass="16125">MEPLRYTRRNRSPRNVAVVILWLAGLGALGLFFGAAWWLLGLLAVPVLPLVWDIWADTAAGLELDDAGLHWFSGRRQGTVGLSEIQRLRFDTRWDFSVRVTLILTGDKRVRLPQEATPPHRAFEAALQARGLDVERHHFTVF</sequence>
<keyword evidence="3" id="KW-1185">Reference proteome</keyword>
<name>A0ABV7TMZ4_9RHOB</name>
<comment type="caution">
    <text evidence="2">The sequence shown here is derived from an EMBL/GenBank/DDBJ whole genome shotgun (WGS) entry which is preliminary data.</text>
</comment>
<organism evidence="2 3">
    <name type="scientific">Lutimaribacter marinistellae</name>
    <dbReference type="NCBI Taxonomy" id="1820329"/>
    <lineage>
        <taxon>Bacteria</taxon>
        <taxon>Pseudomonadati</taxon>
        <taxon>Pseudomonadota</taxon>
        <taxon>Alphaproteobacteria</taxon>
        <taxon>Rhodobacterales</taxon>
        <taxon>Roseobacteraceae</taxon>
        <taxon>Lutimaribacter</taxon>
    </lineage>
</organism>
<reference evidence="3" key="1">
    <citation type="journal article" date="2019" name="Int. J. Syst. Evol. Microbiol.">
        <title>The Global Catalogue of Microorganisms (GCM) 10K type strain sequencing project: providing services to taxonomists for standard genome sequencing and annotation.</title>
        <authorList>
            <consortium name="The Broad Institute Genomics Platform"/>
            <consortium name="The Broad Institute Genome Sequencing Center for Infectious Disease"/>
            <person name="Wu L."/>
            <person name="Ma J."/>
        </authorList>
    </citation>
    <scope>NUCLEOTIDE SEQUENCE [LARGE SCALE GENOMIC DNA]</scope>
    <source>
        <strain evidence="3">KCTC 42911</strain>
    </source>
</reference>
<feature type="transmembrane region" description="Helical" evidence="1">
    <location>
        <begin position="16"/>
        <end position="40"/>
    </location>
</feature>
<dbReference type="Proteomes" id="UP001595629">
    <property type="component" value="Unassembled WGS sequence"/>
</dbReference>
<evidence type="ECO:0000313" key="2">
    <source>
        <dbReference type="EMBL" id="MFC3615563.1"/>
    </source>
</evidence>
<keyword evidence="1" id="KW-0812">Transmembrane</keyword>
<protein>
    <recommendedName>
        <fullName evidence="4">PH domain-containing protein</fullName>
    </recommendedName>
</protein>
<dbReference type="EMBL" id="JBHRXI010000017">
    <property type="protein sequence ID" value="MFC3615563.1"/>
    <property type="molecule type" value="Genomic_DNA"/>
</dbReference>
<keyword evidence="1" id="KW-0472">Membrane</keyword>